<evidence type="ECO:0000313" key="2">
    <source>
        <dbReference type="EMBL" id="OBZ75301.1"/>
    </source>
</evidence>
<feature type="transmembrane region" description="Helical" evidence="1">
    <location>
        <begin position="284"/>
        <end position="304"/>
    </location>
</feature>
<dbReference type="AlphaFoldDB" id="A0A1C7MED9"/>
<feature type="transmembrane region" description="Helical" evidence="1">
    <location>
        <begin position="158"/>
        <end position="179"/>
    </location>
</feature>
<gene>
    <name evidence="2" type="ORF">A0H81_04687</name>
</gene>
<keyword evidence="3" id="KW-1185">Reference proteome</keyword>
<organism evidence="2 3">
    <name type="scientific">Grifola frondosa</name>
    <name type="common">Maitake</name>
    <name type="synonym">Polyporus frondosus</name>
    <dbReference type="NCBI Taxonomy" id="5627"/>
    <lineage>
        <taxon>Eukaryota</taxon>
        <taxon>Fungi</taxon>
        <taxon>Dikarya</taxon>
        <taxon>Basidiomycota</taxon>
        <taxon>Agaricomycotina</taxon>
        <taxon>Agaricomycetes</taxon>
        <taxon>Polyporales</taxon>
        <taxon>Grifolaceae</taxon>
        <taxon>Grifola</taxon>
    </lineage>
</organism>
<feature type="transmembrane region" description="Helical" evidence="1">
    <location>
        <begin position="185"/>
        <end position="203"/>
    </location>
</feature>
<keyword evidence="1" id="KW-1133">Transmembrane helix</keyword>
<comment type="caution">
    <text evidence="2">The sequence shown here is derived from an EMBL/GenBank/DDBJ whole genome shotgun (WGS) entry which is preliminary data.</text>
</comment>
<dbReference type="STRING" id="5627.A0A1C7MED9"/>
<evidence type="ECO:0000313" key="3">
    <source>
        <dbReference type="Proteomes" id="UP000092993"/>
    </source>
</evidence>
<dbReference type="OrthoDB" id="2366471at2759"/>
<dbReference type="EMBL" id="LUGG01000004">
    <property type="protein sequence ID" value="OBZ75301.1"/>
    <property type="molecule type" value="Genomic_DNA"/>
</dbReference>
<reference evidence="2 3" key="1">
    <citation type="submission" date="2016-03" db="EMBL/GenBank/DDBJ databases">
        <title>Whole genome sequencing of Grifola frondosa 9006-11.</title>
        <authorList>
            <person name="Min B."/>
            <person name="Park H."/>
            <person name="Kim J.-G."/>
            <person name="Cho H."/>
            <person name="Oh Y.-L."/>
            <person name="Kong W.-S."/>
            <person name="Choi I.-G."/>
        </authorList>
    </citation>
    <scope>NUCLEOTIDE SEQUENCE [LARGE SCALE GENOMIC DNA]</scope>
    <source>
        <strain evidence="2 3">9006-11</strain>
    </source>
</reference>
<protein>
    <submittedName>
        <fullName evidence="2">Uncharacterized protein</fullName>
    </submittedName>
</protein>
<keyword evidence="1" id="KW-0812">Transmembrane</keyword>
<accession>A0A1C7MED9</accession>
<feature type="transmembrane region" description="Helical" evidence="1">
    <location>
        <begin position="257"/>
        <end position="278"/>
    </location>
</feature>
<name>A0A1C7MED9_GRIFR</name>
<feature type="transmembrane region" description="Helical" evidence="1">
    <location>
        <begin position="20"/>
        <end position="38"/>
    </location>
</feature>
<keyword evidence="1" id="KW-0472">Membrane</keyword>
<sequence length="436" mass="48219">MKLPFGNSRFSLNASGFAGFFGGDAAVLAMASGTMYIYEGAKWWGWYNCPGSYEIGKRFGQLAKSRFWNGLFPGPDIDPTVLFGLDGTKGPEFMSAFSCTIIPETGHLAHLFTRECKDLYPGVVVEGRQTRPVGVTVAELSHEPDYEEHPKLRTPRSMLVTTIPIAVSIGTCIACGIFGDWYCFSMILLGIVSSGVAHLVIGGGQFSFVHPIPAAGCPDGDGLLDASDEVVILKGKEGAVNSITEGRFCFRFASEPLYNDIAWCSVLLTLQFLAQLLLIPQSTLFGQLMFVVSLAVSWAYNSYLSSVDMEKIQQGLLLNEILGLPKLRKFRLGTRTSAAVFVMLVLRPGKVEQQLDELIPNDTALWRRWKETVARKIRDGSGFDSPVDWDSHWTLEEMKLLDTLYGDARSAFIGYAKYCKDSDVFTHRQDIKEYAT</sequence>
<dbReference type="Proteomes" id="UP000092993">
    <property type="component" value="Unassembled WGS sequence"/>
</dbReference>
<proteinExistence type="predicted"/>
<evidence type="ECO:0000256" key="1">
    <source>
        <dbReference type="SAM" id="Phobius"/>
    </source>
</evidence>